<dbReference type="AlphaFoldDB" id="A0A4C1U1L4"/>
<proteinExistence type="predicted"/>
<organism evidence="1 2">
    <name type="scientific">Eumeta variegata</name>
    <name type="common">Bagworm moth</name>
    <name type="synonym">Eumeta japonica</name>
    <dbReference type="NCBI Taxonomy" id="151549"/>
    <lineage>
        <taxon>Eukaryota</taxon>
        <taxon>Metazoa</taxon>
        <taxon>Ecdysozoa</taxon>
        <taxon>Arthropoda</taxon>
        <taxon>Hexapoda</taxon>
        <taxon>Insecta</taxon>
        <taxon>Pterygota</taxon>
        <taxon>Neoptera</taxon>
        <taxon>Endopterygota</taxon>
        <taxon>Lepidoptera</taxon>
        <taxon>Glossata</taxon>
        <taxon>Ditrysia</taxon>
        <taxon>Tineoidea</taxon>
        <taxon>Psychidae</taxon>
        <taxon>Oiketicinae</taxon>
        <taxon>Eumeta</taxon>
    </lineage>
</organism>
<accession>A0A4C1U1L4</accession>
<keyword evidence="2" id="KW-1185">Reference proteome</keyword>
<sequence length="119" mass="13182">MIHKRCGIVRVRPRADVTSAQTARPPSFRISRAVSLCAIFPRSVIPYALGKFNYVSGHVSALNSFSDLDNLSEFRSNAVVIYCSIEYVIMIDIALRLVPNPDCGLGCDSRPICSCWMTL</sequence>
<gene>
    <name evidence="1" type="ORF">EVAR_11334_1</name>
</gene>
<protein>
    <submittedName>
        <fullName evidence="1">Uncharacterized protein</fullName>
    </submittedName>
</protein>
<comment type="caution">
    <text evidence="1">The sequence shown here is derived from an EMBL/GenBank/DDBJ whole genome shotgun (WGS) entry which is preliminary data.</text>
</comment>
<evidence type="ECO:0000313" key="2">
    <source>
        <dbReference type="Proteomes" id="UP000299102"/>
    </source>
</evidence>
<name>A0A4C1U1L4_EUMVA</name>
<dbReference type="Proteomes" id="UP000299102">
    <property type="component" value="Unassembled WGS sequence"/>
</dbReference>
<evidence type="ECO:0000313" key="1">
    <source>
        <dbReference type="EMBL" id="GBP19944.1"/>
    </source>
</evidence>
<reference evidence="1 2" key="1">
    <citation type="journal article" date="2019" name="Commun. Biol.">
        <title>The bagworm genome reveals a unique fibroin gene that provides high tensile strength.</title>
        <authorList>
            <person name="Kono N."/>
            <person name="Nakamura H."/>
            <person name="Ohtoshi R."/>
            <person name="Tomita M."/>
            <person name="Numata K."/>
            <person name="Arakawa K."/>
        </authorList>
    </citation>
    <scope>NUCLEOTIDE SEQUENCE [LARGE SCALE GENOMIC DNA]</scope>
</reference>
<dbReference type="EMBL" id="BGZK01000113">
    <property type="protein sequence ID" value="GBP19944.1"/>
    <property type="molecule type" value="Genomic_DNA"/>
</dbReference>